<evidence type="ECO:0000256" key="3">
    <source>
        <dbReference type="ARBA" id="ARBA00004663"/>
    </source>
</evidence>
<keyword evidence="9 19" id="KW-0808">Transferase</keyword>
<keyword evidence="8 19" id="KW-0169">Cobalamin biosynthesis</keyword>
<comment type="similarity">
    <text evidence="4 19">Belongs to the CobS family.</text>
</comment>
<dbReference type="EMBL" id="QFFI01000013">
    <property type="protein sequence ID" value="PWG63129.1"/>
    <property type="molecule type" value="Genomic_DNA"/>
</dbReference>
<dbReference type="NCBIfam" id="TIGR00317">
    <property type="entry name" value="cobS"/>
    <property type="match status" value="1"/>
</dbReference>
<dbReference type="EC" id="2.7.8.26" evidence="5 19"/>
<sequence>MRGALAALVFLTRLPLPRLELGTADAGRSLPWYPAVGALLGALATLAALAGASASPLLGAAVYVAALAALSGGLHLDGLADTADAWVGGIGDRERTLVIMKDPACGPAAVSLLVAVLTLRLAAAQAVLLAGAWPALLLAPVLGRAAAPALFLSTPYVRAGGLGQALSEHLPRGTTRIALLVTAGVALLGGWPGLAALAAAGALLVALRRAFQRRLGGITGDTTGAAIELCELAALLALALTVPNPAS</sequence>
<dbReference type="GO" id="GO:0008818">
    <property type="term" value="F:cobalamin 5'-phosphate synthase activity"/>
    <property type="evidence" value="ECO:0007669"/>
    <property type="project" value="UniProtKB-UniRule"/>
</dbReference>
<name>A0A2U2N2B1_9GAMM</name>
<evidence type="ECO:0000256" key="2">
    <source>
        <dbReference type="ARBA" id="ARBA00004651"/>
    </source>
</evidence>
<dbReference type="HAMAP" id="MF_00719">
    <property type="entry name" value="CobS"/>
    <property type="match status" value="1"/>
</dbReference>
<evidence type="ECO:0000256" key="6">
    <source>
        <dbReference type="ARBA" id="ARBA00015850"/>
    </source>
</evidence>
<dbReference type="Proteomes" id="UP000245474">
    <property type="component" value="Unassembled WGS sequence"/>
</dbReference>
<comment type="pathway">
    <text evidence="3 19">Cofactor biosynthesis; adenosylcobalamin biosynthesis; adenosylcobalamin from cob(II)yrinate a,c-diamide: step 7/7.</text>
</comment>
<evidence type="ECO:0000256" key="18">
    <source>
        <dbReference type="ARBA" id="ARBA00049504"/>
    </source>
</evidence>
<evidence type="ECO:0000313" key="20">
    <source>
        <dbReference type="EMBL" id="PWG63129.1"/>
    </source>
</evidence>
<evidence type="ECO:0000256" key="19">
    <source>
        <dbReference type="HAMAP-Rule" id="MF_00719"/>
    </source>
</evidence>
<evidence type="ECO:0000256" key="16">
    <source>
        <dbReference type="ARBA" id="ARBA00032853"/>
    </source>
</evidence>
<dbReference type="OrthoDB" id="9794626at2"/>
<dbReference type="PANTHER" id="PTHR34148:SF1">
    <property type="entry name" value="ADENOSYLCOBINAMIDE-GDP RIBAZOLETRANSFERASE"/>
    <property type="match status" value="1"/>
</dbReference>
<evidence type="ECO:0000256" key="14">
    <source>
        <dbReference type="ARBA" id="ARBA00025228"/>
    </source>
</evidence>
<evidence type="ECO:0000256" key="17">
    <source>
        <dbReference type="ARBA" id="ARBA00048623"/>
    </source>
</evidence>
<evidence type="ECO:0000313" key="21">
    <source>
        <dbReference type="Proteomes" id="UP000245474"/>
    </source>
</evidence>
<reference evidence="20 21" key="1">
    <citation type="submission" date="2018-05" db="EMBL/GenBank/DDBJ databases">
        <title>Spiribacter halobius sp. nov., a moderately halophilic bacterium isolated from marine solar saltern.</title>
        <authorList>
            <person name="Zheng W.-S."/>
            <person name="Lu D.-C."/>
            <person name="Du Z.-J."/>
        </authorList>
    </citation>
    <scope>NUCLEOTIDE SEQUENCE [LARGE SCALE GENOMIC DNA]</scope>
    <source>
        <strain evidence="20 21">E85</strain>
    </source>
</reference>
<evidence type="ECO:0000256" key="13">
    <source>
        <dbReference type="ARBA" id="ARBA00023136"/>
    </source>
</evidence>
<dbReference type="AlphaFoldDB" id="A0A2U2N2B1"/>
<evidence type="ECO:0000256" key="11">
    <source>
        <dbReference type="ARBA" id="ARBA00022842"/>
    </source>
</evidence>
<protein>
    <recommendedName>
        <fullName evidence="6 19">Adenosylcobinamide-GDP ribazoletransferase</fullName>
        <ecNumber evidence="5 19">2.7.8.26</ecNumber>
    </recommendedName>
    <alternativeName>
        <fullName evidence="16 19">Cobalamin synthase</fullName>
    </alternativeName>
    <alternativeName>
        <fullName evidence="15 19">Cobalamin-5'-phosphate synthase</fullName>
    </alternativeName>
</protein>
<dbReference type="InterPro" id="IPR003805">
    <property type="entry name" value="CobS"/>
</dbReference>
<keyword evidence="12 19" id="KW-1133">Transmembrane helix</keyword>
<evidence type="ECO:0000256" key="15">
    <source>
        <dbReference type="ARBA" id="ARBA00032605"/>
    </source>
</evidence>
<dbReference type="Pfam" id="PF02654">
    <property type="entry name" value="CobS"/>
    <property type="match status" value="1"/>
</dbReference>
<evidence type="ECO:0000256" key="7">
    <source>
        <dbReference type="ARBA" id="ARBA00022475"/>
    </source>
</evidence>
<evidence type="ECO:0000256" key="9">
    <source>
        <dbReference type="ARBA" id="ARBA00022679"/>
    </source>
</evidence>
<feature type="transmembrane region" description="Helical" evidence="19">
    <location>
        <begin position="32"/>
        <end position="50"/>
    </location>
</feature>
<comment type="function">
    <text evidence="14 19">Joins adenosylcobinamide-GDP and alpha-ribazole to generate adenosylcobalamin (Ado-cobalamin). Also synthesizes adenosylcobalamin 5'-phosphate from adenosylcobinamide-GDP and alpha-ribazole 5'-phosphate.</text>
</comment>
<evidence type="ECO:0000256" key="5">
    <source>
        <dbReference type="ARBA" id="ARBA00013200"/>
    </source>
</evidence>
<evidence type="ECO:0000256" key="8">
    <source>
        <dbReference type="ARBA" id="ARBA00022573"/>
    </source>
</evidence>
<comment type="catalytic activity">
    <reaction evidence="18 19">
        <text>alpha-ribazole 5'-phosphate + adenosylcob(III)inamide-GDP = adenosylcob(III)alamin 5'-phosphate + GMP + H(+)</text>
        <dbReference type="Rhea" id="RHEA:23560"/>
        <dbReference type="ChEBI" id="CHEBI:15378"/>
        <dbReference type="ChEBI" id="CHEBI:57918"/>
        <dbReference type="ChEBI" id="CHEBI:58115"/>
        <dbReference type="ChEBI" id="CHEBI:60487"/>
        <dbReference type="ChEBI" id="CHEBI:60493"/>
        <dbReference type="EC" id="2.7.8.26"/>
    </reaction>
</comment>
<dbReference type="GO" id="GO:0005886">
    <property type="term" value="C:plasma membrane"/>
    <property type="evidence" value="ECO:0007669"/>
    <property type="project" value="UniProtKB-SubCell"/>
</dbReference>
<gene>
    <name evidence="19" type="primary">cobS</name>
    <name evidence="20" type="ORF">DEM34_09780</name>
</gene>
<evidence type="ECO:0000256" key="1">
    <source>
        <dbReference type="ARBA" id="ARBA00001946"/>
    </source>
</evidence>
<keyword evidence="7 19" id="KW-1003">Cell membrane</keyword>
<keyword evidence="21" id="KW-1185">Reference proteome</keyword>
<comment type="cofactor">
    <cofactor evidence="1 19">
        <name>Mg(2+)</name>
        <dbReference type="ChEBI" id="CHEBI:18420"/>
    </cofactor>
</comment>
<comment type="caution">
    <text evidence="20">The sequence shown here is derived from an EMBL/GenBank/DDBJ whole genome shotgun (WGS) entry which is preliminary data.</text>
</comment>
<comment type="catalytic activity">
    <reaction evidence="17 19">
        <text>alpha-ribazole + adenosylcob(III)inamide-GDP = adenosylcob(III)alamin + GMP + H(+)</text>
        <dbReference type="Rhea" id="RHEA:16049"/>
        <dbReference type="ChEBI" id="CHEBI:10329"/>
        <dbReference type="ChEBI" id="CHEBI:15378"/>
        <dbReference type="ChEBI" id="CHEBI:18408"/>
        <dbReference type="ChEBI" id="CHEBI:58115"/>
        <dbReference type="ChEBI" id="CHEBI:60487"/>
        <dbReference type="EC" id="2.7.8.26"/>
    </reaction>
</comment>
<feature type="transmembrane region" description="Helical" evidence="19">
    <location>
        <begin position="57"/>
        <end position="76"/>
    </location>
</feature>
<keyword evidence="11 19" id="KW-0460">Magnesium</keyword>
<feature type="transmembrane region" description="Helical" evidence="19">
    <location>
        <begin position="136"/>
        <end position="157"/>
    </location>
</feature>
<dbReference type="GO" id="GO:0009236">
    <property type="term" value="P:cobalamin biosynthetic process"/>
    <property type="evidence" value="ECO:0007669"/>
    <property type="project" value="UniProtKB-UniRule"/>
</dbReference>
<organism evidence="20 21">
    <name type="scientific">Sediminicurvatus halobius</name>
    <dbReference type="NCBI Taxonomy" id="2182432"/>
    <lineage>
        <taxon>Bacteria</taxon>
        <taxon>Pseudomonadati</taxon>
        <taxon>Pseudomonadota</taxon>
        <taxon>Gammaproteobacteria</taxon>
        <taxon>Chromatiales</taxon>
        <taxon>Ectothiorhodospiraceae</taxon>
        <taxon>Sediminicurvatus</taxon>
    </lineage>
</organism>
<proteinExistence type="inferred from homology"/>
<dbReference type="PANTHER" id="PTHR34148">
    <property type="entry name" value="ADENOSYLCOBINAMIDE-GDP RIBAZOLETRANSFERASE"/>
    <property type="match status" value="1"/>
</dbReference>
<feature type="transmembrane region" description="Helical" evidence="19">
    <location>
        <begin position="108"/>
        <end position="129"/>
    </location>
</feature>
<evidence type="ECO:0000256" key="10">
    <source>
        <dbReference type="ARBA" id="ARBA00022692"/>
    </source>
</evidence>
<keyword evidence="13 19" id="KW-0472">Membrane</keyword>
<comment type="subcellular location">
    <subcellularLocation>
        <location evidence="2 19">Cell membrane</location>
        <topology evidence="2 19">Multi-pass membrane protein</topology>
    </subcellularLocation>
</comment>
<evidence type="ECO:0000256" key="4">
    <source>
        <dbReference type="ARBA" id="ARBA00010561"/>
    </source>
</evidence>
<dbReference type="UniPathway" id="UPA00148">
    <property type="reaction ID" value="UER00238"/>
</dbReference>
<evidence type="ECO:0000256" key="12">
    <source>
        <dbReference type="ARBA" id="ARBA00022989"/>
    </source>
</evidence>
<accession>A0A2U2N2B1</accession>
<dbReference type="GO" id="GO:0051073">
    <property type="term" value="F:adenosylcobinamide-GDP ribazoletransferase activity"/>
    <property type="evidence" value="ECO:0007669"/>
    <property type="project" value="UniProtKB-UniRule"/>
</dbReference>
<dbReference type="NCBIfam" id="NF001278">
    <property type="entry name" value="PRK00235.1-5"/>
    <property type="match status" value="1"/>
</dbReference>
<keyword evidence="10 19" id="KW-0812">Transmembrane</keyword>
<feature type="transmembrane region" description="Helical" evidence="19">
    <location>
        <begin position="177"/>
        <end position="207"/>
    </location>
</feature>